<dbReference type="SUPFAM" id="SSF46774">
    <property type="entry name" value="ARID-like"/>
    <property type="match status" value="1"/>
</dbReference>
<sequence>MDTRDSDLGDDSMSHIDEHSDREDDLRDCDSSDEGVNVNTNGTHAAIDFGSRSPNRNSEIMNDPQFPTSHALGMLSNLSALNMGVQNLQNFQQHSDVLEKIKMQVRDMKVGFMNTDFSALHPSFTSTLQNSLGFNPAQNLQNTTSQSNNDSSNGFPFTSSTPAANKDGSNSSTSSETSNSSQQNNGWSFEEQFKQVRQLYEINDDPKRKLFLDDLFLFMQKRGTPINRLPIMAKSVLDLYELYNLVIARGGLVDVINKKLWQEIIKGLHLPSSITSAAFTLRTQYMKYLYPYECEKKHLSTPAELQAAIDGNRREGRRTSYGQFESQMQQQLQMPQMQRSPIPNSLQQMSPLSLVTHGNQNPHRLMGAPPVGQLPSIVPHDIEQRMLEYIKLFQTPKDIKRPQSPDVSREALNALEMSRMALWNMYQNASPPNQHHNTTSPPEVQREALNLQRESPSPIPAQSPMISIKRERDQHDVNDYHVPPTKRGFGRNNSDLNRKSSINNNHHHISNNNTHVTPTKITNKAMDRSESPNIENGNHHRSPSAHHKPQNGMDNLGSTILNGMQFKIVSKDNSSTGEPQLVVKLEVNGISFEGVLFPNPNTSPSTSLTPSTASTEPMVSPNKNSSPAIGNDDHKMAHHPIVSS</sequence>
<feature type="compositionally biased region" description="Low complexity" evidence="6">
    <location>
        <begin position="598"/>
        <end position="617"/>
    </location>
</feature>
<feature type="region of interest" description="Disordered" evidence="6">
    <location>
        <begin position="1"/>
        <end position="57"/>
    </location>
</feature>
<evidence type="ECO:0000256" key="2">
    <source>
        <dbReference type="ARBA" id="ARBA00023015"/>
    </source>
</evidence>
<accession>A0A1J1J922</accession>
<keyword evidence="2" id="KW-0805">Transcription regulation</keyword>
<protein>
    <submittedName>
        <fullName evidence="9">CLUMA_CG021367, isoform A</fullName>
    </submittedName>
</protein>
<evidence type="ECO:0000259" key="8">
    <source>
        <dbReference type="PROSITE" id="PS51486"/>
    </source>
</evidence>
<feature type="domain" description="REKLES" evidence="8">
    <location>
        <begin position="507"/>
        <end position="603"/>
    </location>
</feature>
<proteinExistence type="predicted"/>
<name>A0A1J1J922_9DIPT</name>
<dbReference type="GO" id="GO:0003677">
    <property type="term" value="F:DNA binding"/>
    <property type="evidence" value="ECO:0007669"/>
    <property type="project" value="UniProtKB-KW"/>
</dbReference>
<evidence type="ECO:0000256" key="3">
    <source>
        <dbReference type="ARBA" id="ARBA00023125"/>
    </source>
</evidence>
<dbReference type="SMART" id="SM01014">
    <property type="entry name" value="ARID"/>
    <property type="match status" value="1"/>
</dbReference>
<dbReference type="EMBL" id="CVRI01000075">
    <property type="protein sequence ID" value="CRL08554.1"/>
    <property type="molecule type" value="Genomic_DNA"/>
</dbReference>
<dbReference type="Gene3D" id="1.10.150.60">
    <property type="entry name" value="ARID DNA-binding domain"/>
    <property type="match status" value="1"/>
</dbReference>
<feature type="region of interest" description="Disordered" evidence="6">
    <location>
        <begin position="135"/>
        <end position="186"/>
    </location>
</feature>
<keyword evidence="5" id="KW-0539">Nucleus</keyword>
<dbReference type="SMART" id="SM00501">
    <property type="entry name" value="BRIGHT"/>
    <property type="match status" value="1"/>
</dbReference>
<feature type="compositionally biased region" description="Basic residues" evidence="6">
    <location>
        <begin position="539"/>
        <end position="549"/>
    </location>
</feature>
<evidence type="ECO:0000259" key="7">
    <source>
        <dbReference type="PROSITE" id="PS51011"/>
    </source>
</evidence>
<evidence type="ECO:0000256" key="6">
    <source>
        <dbReference type="SAM" id="MobiDB-lite"/>
    </source>
</evidence>
<dbReference type="FunFam" id="1.10.150.60:FF:000007">
    <property type="entry name" value="AT-rich interactive domain-containing protein 3C"/>
    <property type="match status" value="1"/>
</dbReference>
<evidence type="ECO:0000256" key="1">
    <source>
        <dbReference type="ARBA" id="ARBA00004123"/>
    </source>
</evidence>
<dbReference type="InterPro" id="IPR036431">
    <property type="entry name" value="ARID_dom_sf"/>
</dbReference>
<feature type="compositionally biased region" description="Low complexity" evidence="6">
    <location>
        <begin position="169"/>
        <end position="185"/>
    </location>
</feature>
<dbReference type="GO" id="GO:0005634">
    <property type="term" value="C:nucleus"/>
    <property type="evidence" value="ECO:0007669"/>
    <property type="project" value="UniProtKB-SubCell"/>
</dbReference>
<reference evidence="9 10" key="1">
    <citation type="submission" date="2015-04" db="EMBL/GenBank/DDBJ databases">
        <authorList>
            <person name="Syromyatnikov M.Y."/>
            <person name="Popov V.N."/>
        </authorList>
    </citation>
    <scope>NUCLEOTIDE SEQUENCE [LARGE SCALE GENOMIC DNA]</scope>
</reference>
<dbReference type="GO" id="GO:0006357">
    <property type="term" value="P:regulation of transcription by RNA polymerase II"/>
    <property type="evidence" value="ECO:0007669"/>
    <property type="project" value="InterPro"/>
</dbReference>
<evidence type="ECO:0000256" key="4">
    <source>
        <dbReference type="ARBA" id="ARBA00023163"/>
    </source>
</evidence>
<keyword evidence="4" id="KW-0804">Transcription</keyword>
<evidence type="ECO:0000256" key="5">
    <source>
        <dbReference type="ARBA" id="ARBA00023242"/>
    </source>
</evidence>
<dbReference type="PANTHER" id="PTHR15348:SF0">
    <property type="entry name" value="PROTEIN DEAD RINGER"/>
    <property type="match status" value="1"/>
</dbReference>
<evidence type="ECO:0000313" key="10">
    <source>
        <dbReference type="Proteomes" id="UP000183832"/>
    </source>
</evidence>
<organism evidence="9 10">
    <name type="scientific">Clunio marinus</name>
    <dbReference type="NCBI Taxonomy" id="568069"/>
    <lineage>
        <taxon>Eukaryota</taxon>
        <taxon>Metazoa</taxon>
        <taxon>Ecdysozoa</taxon>
        <taxon>Arthropoda</taxon>
        <taxon>Hexapoda</taxon>
        <taxon>Insecta</taxon>
        <taxon>Pterygota</taxon>
        <taxon>Neoptera</taxon>
        <taxon>Endopterygota</taxon>
        <taxon>Diptera</taxon>
        <taxon>Nematocera</taxon>
        <taxon>Chironomoidea</taxon>
        <taxon>Chironomidae</taxon>
        <taxon>Clunio</taxon>
    </lineage>
</organism>
<dbReference type="PROSITE" id="PS51011">
    <property type="entry name" value="ARID"/>
    <property type="match status" value="1"/>
</dbReference>
<dbReference type="STRING" id="568069.A0A1J1J922"/>
<keyword evidence="3" id="KW-0238">DNA-binding</keyword>
<feature type="compositionally biased region" description="Basic and acidic residues" evidence="6">
    <location>
        <begin position="1"/>
        <end position="30"/>
    </location>
</feature>
<dbReference type="CDD" id="cd16881">
    <property type="entry name" value="ARID_Dri-like"/>
    <property type="match status" value="1"/>
</dbReference>
<dbReference type="PROSITE" id="PS51486">
    <property type="entry name" value="REKLES"/>
    <property type="match status" value="1"/>
</dbReference>
<dbReference type="InterPro" id="IPR045147">
    <property type="entry name" value="ARI3A/B/C"/>
</dbReference>
<feature type="region of interest" description="Disordered" evidence="6">
    <location>
        <begin position="595"/>
        <end position="644"/>
    </location>
</feature>
<dbReference type="InterPro" id="IPR023334">
    <property type="entry name" value="REKLES_domain"/>
</dbReference>
<gene>
    <name evidence="9" type="primary">putative Protein dead ringer</name>
    <name evidence="9" type="ORF">CLUMA_CG021367</name>
</gene>
<evidence type="ECO:0000313" key="9">
    <source>
        <dbReference type="EMBL" id="CRL08554.1"/>
    </source>
</evidence>
<feature type="compositionally biased region" description="Low complexity" evidence="6">
    <location>
        <begin position="138"/>
        <end position="153"/>
    </location>
</feature>
<dbReference type="Pfam" id="PF01388">
    <property type="entry name" value="ARID"/>
    <property type="match status" value="1"/>
</dbReference>
<feature type="compositionally biased region" description="Polar residues" evidence="6">
    <location>
        <begin position="154"/>
        <end position="163"/>
    </location>
</feature>
<comment type="subcellular location">
    <subcellularLocation>
        <location evidence="1">Nucleus</location>
    </subcellularLocation>
</comment>
<dbReference type="InterPro" id="IPR001606">
    <property type="entry name" value="ARID_dom"/>
</dbReference>
<feature type="domain" description="ARID" evidence="7">
    <location>
        <begin position="205"/>
        <end position="297"/>
    </location>
</feature>
<feature type="region of interest" description="Disordered" evidence="6">
    <location>
        <begin position="528"/>
        <end position="558"/>
    </location>
</feature>
<dbReference type="AlphaFoldDB" id="A0A1J1J922"/>
<keyword evidence="10" id="KW-1185">Reference proteome</keyword>
<dbReference type="OrthoDB" id="10044343at2759"/>
<dbReference type="PANTHER" id="PTHR15348">
    <property type="entry name" value="AT-RICH INTERACTIVE DOMAIN-CONTAINING PROTEIN ARID DOMAIN- CONTAINING PROTEIN DEAD RINGER PROTEIN B-CELL REGULATOR OF IGH TRANSCRIPTION BRIGHT"/>
    <property type="match status" value="1"/>
</dbReference>
<dbReference type="Proteomes" id="UP000183832">
    <property type="component" value="Unassembled WGS sequence"/>
</dbReference>